<keyword evidence="5 6" id="KW-0413">Isomerase</keyword>
<dbReference type="CDD" id="cd03087">
    <property type="entry name" value="PGM_like1"/>
    <property type="match status" value="1"/>
</dbReference>
<feature type="domain" description="Alpha-D-phosphohexomutase C-terminal" evidence="8">
    <location>
        <begin position="393"/>
        <end position="444"/>
    </location>
</feature>
<dbReference type="EC" id="5.4.2.10" evidence="6"/>
<feature type="modified residue" description="Phosphoserine" evidence="6">
    <location>
        <position position="102"/>
    </location>
</feature>
<dbReference type="Gene3D" id="3.40.120.10">
    <property type="entry name" value="Alpha-D-Glucose-1,6-Bisphosphate, subunit A, domain 3"/>
    <property type="match status" value="3"/>
</dbReference>
<dbReference type="SUPFAM" id="SSF55957">
    <property type="entry name" value="Phosphoglucomutase, C-terminal domain"/>
    <property type="match status" value="1"/>
</dbReference>
<feature type="domain" description="Alpha-D-phosphohexomutase alpha/beta/alpha" evidence="10">
    <location>
        <begin position="158"/>
        <end position="254"/>
    </location>
</feature>
<dbReference type="GO" id="GO:0000287">
    <property type="term" value="F:magnesium ion binding"/>
    <property type="evidence" value="ECO:0007669"/>
    <property type="project" value="UniProtKB-UniRule"/>
</dbReference>
<feature type="binding site" evidence="6">
    <location>
        <position position="245"/>
    </location>
    <ligand>
        <name>Mg(2+)</name>
        <dbReference type="ChEBI" id="CHEBI:18420"/>
    </ligand>
</feature>
<dbReference type="InterPro" id="IPR005845">
    <property type="entry name" value="A-D-PHexomutase_a/b/a-II"/>
</dbReference>
<dbReference type="Gene3D" id="3.30.310.50">
    <property type="entry name" value="Alpha-D-phosphohexomutase, C-terminal domain"/>
    <property type="match status" value="1"/>
</dbReference>
<dbReference type="Pfam" id="PF02879">
    <property type="entry name" value="PGM_PMM_II"/>
    <property type="match status" value="1"/>
</dbReference>
<dbReference type="HAMAP" id="MF_01554_A">
    <property type="entry name" value="GlmM_A"/>
    <property type="match status" value="1"/>
</dbReference>
<dbReference type="InterPro" id="IPR024086">
    <property type="entry name" value="GlmM_arc-type"/>
</dbReference>
<evidence type="ECO:0000313" key="13">
    <source>
        <dbReference type="Proteomes" id="UP000007490"/>
    </source>
</evidence>
<dbReference type="FunFam" id="3.40.120.10:FF:000003">
    <property type="entry name" value="Phosphoglucosamine mutase"/>
    <property type="match status" value="1"/>
</dbReference>
<protein>
    <recommendedName>
        <fullName evidence="6">Probable phosphoglucosamine mutase</fullName>
        <ecNumber evidence="6">5.4.2.10</ecNumber>
    </recommendedName>
</protein>
<gene>
    <name evidence="6" type="primary">glmM</name>
    <name evidence="12" type="ordered locus">Metbo_2292</name>
</gene>
<feature type="active site" description="Phosphoserine intermediate" evidence="6">
    <location>
        <position position="102"/>
    </location>
</feature>
<dbReference type="PANTHER" id="PTHR43771">
    <property type="entry name" value="PHOSPHOMANNOMUTASE"/>
    <property type="match status" value="1"/>
</dbReference>
<dbReference type="Proteomes" id="UP000007490">
    <property type="component" value="Chromosome"/>
</dbReference>
<evidence type="ECO:0000259" key="9">
    <source>
        <dbReference type="Pfam" id="PF02878"/>
    </source>
</evidence>
<dbReference type="eggNOG" id="arCOG00767">
    <property type="taxonomic scope" value="Archaea"/>
</dbReference>
<dbReference type="Pfam" id="PF00408">
    <property type="entry name" value="PGM_PMM_IV"/>
    <property type="match status" value="1"/>
</dbReference>
<evidence type="ECO:0000256" key="6">
    <source>
        <dbReference type="HAMAP-Rule" id="MF_01554"/>
    </source>
</evidence>
<dbReference type="InterPro" id="IPR005844">
    <property type="entry name" value="A-D-PHexomutase_a/b/a-I"/>
</dbReference>
<keyword evidence="3 6" id="KW-0479">Metal-binding</keyword>
<evidence type="ECO:0000256" key="7">
    <source>
        <dbReference type="RuleBase" id="RU004326"/>
    </source>
</evidence>
<comment type="function">
    <text evidence="6">Catalyzes the conversion of glucosamine-6-phosphate to glucosamine-1-phosphate.</text>
</comment>
<dbReference type="InterPro" id="IPR005841">
    <property type="entry name" value="Alpha-D-phosphohexomutase_SF"/>
</dbReference>
<dbReference type="Pfam" id="PF02878">
    <property type="entry name" value="PGM_PMM_I"/>
    <property type="match status" value="1"/>
</dbReference>
<reference evidence="12 13" key="2">
    <citation type="journal article" date="2014" name="Int. J. Syst. Evol. Microbiol.">
        <title>Methanobacterium paludis sp. nov. and a novel strain of Methanobacterium lacus isolated from northern peatlands.</title>
        <authorList>
            <person name="Cadillo-Quiroz H."/>
            <person name="Brauer S.L."/>
            <person name="Goodson N."/>
            <person name="Yavitt J.B."/>
            <person name="Zinder S.H."/>
        </authorList>
    </citation>
    <scope>NUCLEOTIDE SEQUENCE [LARGE SCALE GENOMIC DNA]</scope>
    <source>
        <strain evidence="12 13">AL-21</strain>
    </source>
</reference>
<dbReference type="InterPro" id="IPR016055">
    <property type="entry name" value="A-D-PHexomutase_a/b/a-I/II/III"/>
</dbReference>
<feature type="binding site" description="via phosphate group" evidence="6">
    <location>
        <position position="102"/>
    </location>
    <ligand>
        <name>Mg(2+)</name>
        <dbReference type="ChEBI" id="CHEBI:18420"/>
    </ligand>
</feature>
<feature type="binding site" evidence="6">
    <location>
        <position position="243"/>
    </location>
    <ligand>
        <name>Mg(2+)</name>
        <dbReference type="ChEBI" id="CHEBI:18420"/>
    </ligand>
</feature>
<evidence type="ECO:0000313" key="12">
    <source>
        <dbReference type="EMBL" id="ADZ10506.1"/>
    </source>
</evidence>
<feature type="domain" description="Alpha-D-phosphohexomutase alpha/beta/alpha" evidence="11">
    <location>
        <begin position="260"/>
        <end position="357"/>
    </location>
</feature>
<dbReference type="NCBIfam" id="TIGR03990">
    <property type="entry name" value="Arch_GlmM"/>
    <property type="match status" value="1"/>
</dbReference>
<reference evidence="13" key="1">
    <citation type="submission" date="2011-02" db="EMBL/GenBank/DDBJ databases">
        <title>Complete sequence of Methanobacterium sp. AL-21.</title>
        <authorList>
            <consortium name="US DOE Joint Genome Institute"/>
            <person name="Lucas S."/>
            <person name="Copeland A."/>
            <person name="Lapidus A."/>
            <person name="Cheng J.-F."/>
            <person name="Goodwin L."/>
            <person name="Pitluck S."/>
            <person name="Chertkov O."/>
            <person name="Detter J.C."/>
            <person name="Han C."/>
            <person name="Tapia R."/>
            <person name="Land M."/>
            <person name="Hauser L."/>
            <person name="Kyrpides N."/>
            <person name="Ivanova N."/>
            <person name="Mikhailova N."/>
            <person name="Pagani I."/>
            <person name="Cadillo-Quiroz H."/>
            <person name="Imachi H."/>
            <person name="Zinder S."/>
            <person name="Liu W."/>
            <person name="Woyke T."/>
        </authorList>
    </citation>
    <scope>NUCLEOTIDE SEQUENCE [LARGE SCALE GENOMIC DNA]</scope>
    <source>
        <strain evidence="13">AL-21</strain>
    </source>
</reference>
<feature type="domain" description="Alpha-D-phosphohexomutase alpha/beta/alpha" evidence="9">
    <location>
        <begin position="7"/>
        <end position="137"/>
    </location>
</feature>
<accession>F0T5Z9</accession>
<evidence type="ECO:0000256" key="5">
    <source>
        <dbReference type="ARBA" id="ARBA00023235"/>
    </source>
</evidence>
<dbReference type="PANTHER" id="PTHR43771:SF1">
    <property type="entry name" value="PHOSPHOMANNOMUTASE"/>
    <property type="match status" value="1"/>
</dbReference>
<organism evidence="12 13">
    <name type="scientific">Methanobacterium lacus (strain AL-21)</name>
    <dbReference type="NCBI Taxonomy" id="877455"/>
    <lineage>
        <taxon>Archaea</taxon>
        <taxon>Methanobacteriati</taxon>
        <taxon>Methanobacteriota</taxon>
        <taxon>Methanomada group</taxon>
        <taxon>Methanobacteria</taxon>
        <taxon>Methanobacteriales</taxon>
        <taxon>Methanobacteriaceae</taxon>
        <taxon>Methanobacterium</taxon>
    </lineage>
</organism>
<dbReference type="Pfam" id="PF02880">
    <property type="entry name" value="PGM_PMM_III"/>
    <property type="match status" value="1"/>
</dbReference>
<dbReference type="AlphaFoldDB" id="F0T5Z9"/>
<dbReference type="GO" id="GO:0008966">
    <property type="term" value="F:phosphoglucosamine mutase activity"/>
    <property type="evidence" value="ECO:0007669"/>
    <property type="project" value="UniProtKB-UniRule"/>
</dbReference>
<evidence type="ECO:0000259" key="8">
    <source>
        <dbReference type="Pfam" id="PF00408"/>
    </source>
</evidence>
<feature type="binding site" evidence="6">
    <location>
        <position position="241"/>
    </location>
    <ligand>
        <name>Mg(2+)</name>
        <dbReference type="ChEBI" id="CHEBI:18420"/>
    </ligand>
</feature>
<proteinExistence type="inferred from homology"/>
<evidence type="ECO:0000259" key="11">
    <source>
        <dbReference type="Pfam" id="PF02880"/>
    </source>
</evidence>
<name>F0T5Z9_METLA</name>
<dbReference type="InterPro" id="IPR023666">
    <property type="entry name" value="GlmM_arc"/>
</dbReference>
<comment type="cofactor">
    <cofactor evidence="6">
        <name>Mg(2+)</name>
        <dbReference type="ChEBI" id="CHEBI:18420"/>
    </cofactor>
    <text evidence="6">Binds 1 Mg(2+) ion per subunit.</text>
</comment>
<dbReference type="HOGENOM" id="CLU_016950_7_1_2"/>
<dbReference type="InterPro" id="IPR016066">
    <property type="entry name" value="A-D-PHexomutase_CS"/>
</dbReference>
<comment type="catalytic activity">
    <reaction evidence="6">
        <text>alpha-D-glucosamine 1-phosphate = D-glucosamine 6-phosphate</text>
        <dbReference type="Rhea" id="RHEA:23424"/>
        <dbReference type="ChEBI" id="CHEBI:58516"/>
        <dbReference type="ChEBI" id="CHEBI:58725"/>
        <dbReference type="EC" id="5.4.2.10"/>
    </reaction>
</comment>
<evidence type="ECO:0000256" key="4">
    <source>
        <dbReference type="ARBA" id="ARBA00022842"/>
    </source>
</evidence>
<keyword evidence="2 6" id="KW-0597">Phosphoprotein</keyword>
<dbReference type="InterPro" id="IPR036900">
    <property type="entry name" value="A-D-PHexomutase_C_sf"/>
</dbReference>
<evidence type="ECO:0000256" key="2">
    <source>
        <dbReference type="ARBA" id="ARBA00022553"/>
    </source>
</evidence>
<evidence type="ECO:0000256" key="1">
    <source>
        <dbReference type="ARBA" id="ARBA00010231"/>
    </source>
</evidence>
<keyword evidence="4 6" id="KW-0460">Magnesium</keyword>
<dbReference type="GeneID" id="10278758"/>
<dbReference type="InterPro" id="IPR005843">
    <property type="entry name" value="A-D-PHexomutase_C"/>
</dbReference>
<evidence type="ECO:0000259" key="10">
    <source>
        <dbReference type="Pfam" id="PF02879"/>
    </source>
</evidence>
<dbReference type="RefSeq" id="WP_013645857.1">
    <property type="nucleotide sequence ID" value="NC_015216.1"/>
</dbReference>
<dbReference type="PROSITE" id="PS00710">
    <property type="entry name" value="PGM_PMM"/>
    <property type="match status" value="1"/>
</dbReference>
<comment type="similarity">
    <text evidence="1 6 7">Belongs to the phosphohexose mutase family.</text>
</comment>
<dbReference type="EMBL" id="CP002551">
    <property type="protein sequence ID" value="ADZ10506.1"/>
    <property type="molecule type" value="Genomic_DNA"/>
</dbReference>
<dbReference type="KEGG" id="mel:Metbo_2292"/>
<evidence type="ECO:0000256" key="3">
    <source>
        <dbReference type="ARBA" id="ARBA00022723"/>
    </source>
</evidence>
<dbReference type="GO" id="GO:0005975">
    <property type="term" value="P:carbohydrate metabolic process"/>
    <property type="evidence" value="ECO:0007669"/>
    <property type="project" value="InterPro"/>
</dbReference>
<dbReference type="InterPro" id="IPR005846">
    <property type="entry name" value="A-D-PHexomutase_a/b/a-III"/>
</dbReference>
<dbReference type="FunFam" id="3.40.120.10:FF:000001">
    <property type="entry name" value="Phosphoglucosamine mutase"/>
    <property type="match status" value="1"/>
</dbReference>
<comment type="PTM">
    <text evidence="6">Activated by phosphorylation.</text>
</comment>
<sequence>MSLEIPKLFGTSGIRGKVGEDISLELALDVGRAIASYIGGEGGKIVLGYDSRTSNIMMENAITAGILECGCNVVKLGMAPTPLVGYATIKLNADAGVMITASHNPPEYNGIKLWNPDGMAYRQEQERTIEEIVHKKIFKTVSWQDIGLIEENEDVVNDYIDDILKQITIKPGTKVVVDCANGAASYLSPLILRKAGCDVVSINSHPDGFFPGRMPEPSQKNLQELMKVVKATGAEIGIAHDGDADRMIAIDEKGNMADFDKLLAIVSREIGGVVVTTVDASLCTDKCMEEVNGTVIRTKVGDVHVAESIVDASASFGGEPSGTWIHPNFCMCPDGILSALRVIELVQHNGSLSKQLSSVPSFPTIRDKIICEDYQKEIIMLKVQDELHNLFDDVVDVNRIDGVRISMVDGSWVLIRPSGTESYVRITLEATSDEKACMIRDQCAEFIEDII</sequence>
<dbReference type="OrthoDB" id="10363at2157"/>
<keyword evidence="13" id="KW-1185">Reference proteome</keyword>
<dbReference type="STRING" id="877455.Metbo_2292"/>
<dbReference type="SUPFAM" id="SSF53738">
    <property type="entry name" value="Phosphoglucomutase, first 3 domains"/>
    <property type="match status" value="3"/>
</dbReference>
<dbReference type="PRINTS" id="PR00509">
    <property type="entry name" value="PGMPMM"/>
</dbReference>